<dbReference type="EMBL" id="JAGGNH010000001">
    <property type="protein sequence ID" value="KAJ0985565.1"/>
    <property type="molecule type" value="Genomic_DNA"/>
</dbReference>
<gene>
    <name evidence="6" type="ORF">J5N97_003921</name>
</gene>
<proteinExistence type="predicted"/>
<dbReference type="GO" id="GO:0006338">
    <property type="term" value="P:chromatin remodeling"/>
    <property type="evidence" value="ECO:0007669"/>
    <property type="project" value="TreeGrafter"/>
</dbReference>
<keyword evidence="7" id="KW-1185">Reference proteome</keyword>
<dbReference type="Pfam" id="PF07529">
    <property type="entry name" value="HSA"/>
    <property type="match status" value="1"/>
</dbReference>
<dbReference type="SMART" id="SM00573">
    <property type="entry name" value="HSA"/>
    <property type="match status" value="1"/>
</dbReference>
<dbReference type="Proteomes" id="UP001085076">
    <property type="component" value="Miscellaneous, Linkage group lg01"/>
</dbReference>
<evidence type="ECO:0000313" key="6">
    <source>
        <dbReference type="EMBL" id="KAJ0985565.1"/>
    </source>
</evidence>
<reference evidence="6" key="2">
    <citation type="journal article" date="2022" name="Hortic Res">
        <title>The genome of Dioscorea zingiberensis sheds light on the biosynthesis, origin and evolution of the medicinally important diosgenin saponins.</title>
        <authorList>
            <person name="Li Y."/>
            <person name="Tan C."/>
            <person name="Li Z."/>
            <person name="Guo J."/>
            <person name="Li S."/>
            <person name="Chen X."/>
            <person name="Wang C."/>
            <person name="Dai X."/>
            <person name="Yang H."/>
            <person name="Song W."/>
            <person name="Hou L."/>
            <person name="Xu J."/>
            <person name="Tong Z."/>
            <person name="Xu A."/>
            <person name="Yuan X."/>
            <person name="Wang W."/>
            <person name="Yang Q."/>
            <person name="Chen L."/>
            <person name="Sun Z."/>
            <person name="Wang K."/>
            <person name="Pan B."/>
            <person name="Chen J."/>
            <person name="Bao Y."/>
            <person name="Liu F."/>
            <person name="Qi X."/>
            <person name="Gang D.R."/>
            <person name="Wen J."/>
            <person name="Li J."/>
        </authorList>
    </citation>
    <scope>NUCLEOTIDE SEQUENCE</scope>
    <source>
        <strain evidence="6">Dzin_1.0</strain>
    </source>
</reference>
<dbReference type="PANTHER" id="PTHR45685">
    <property type="entry name" value="HELICASE SRCAP-RELATED"/>
    <property type="match status" value="1"/>
</dbReference>
<dbReference type="GO" id="GO:0000812">
    <property type="term" value="C:Swr1 complex"/>
    <property type="evidence" value="ECO:0007669"/>
    <property type="project" value="TreeGrafter"/>
</dbReference>
<sequence>MVWLSKDFESERKWKLAQAKKVAVRASKSILDHATRGEKKVKEEEQRMRKVALNISKDVKKFWVLYKHQLELEEKKEKKALDKQLNFLLDKLMISSCMILRQDDEQTIDEDEALVSKEERREELAALQNEADLPLEELLKSYMNNSVSREFSPDGGQDVTESVMKPKDQINDLWNQVNGSKHAVESVDGAHQTTGIEEPHSLGRMIGNRKSVNSNHLHHVDSNGNNSCLEGDFTIRRTKFQSKTFTIPDKEYLPHGSDDEMIKLLQQESEVPLTELLARMLESANNSAESEFASSEF</sequence>
<keyword evidence="3" id="KW-0347">Helicase</keyword>
<evidence type="ECO:0000256" key="4">
    <source>
        <dbReference type="ARBA" id="ARBA00022840"/>
    </source>
</evidence>
<dbReference type="GO" id="GO:0016887">
    <property type="term" value="F:ATP hydrolysis activity"/>
    <property type="evidence" value="ECO:0007669"/>
    <property type="project" value="TreeGrafter"/>
</dbReference>
<comment type="caution">
    <text evidence="6">The sequence shown here is derived from an EMBL/GenBank/DDBJ whole genome shotgun (WGS) entry which is preliminary data.</text>
</comment>
<dbReference type="GO" id="GO:0004386">
    <property type="term" value="F:helicase activity"/>
    <property type="evidence" value="ECO:0007669"/>
    <property type="project" value="UniProtKB-KW"/>
</dbReference>
<evidence type="ECO:0000313" key="7">
    <source>
        <dbReference type="Proteomes" id="UP001085076"/>
    </source>
</evidence>
<dbReference type="OrthoDB" id="372624at2759"/>
<evidence type="ECO:0000256" key="1">
    <source>
        <dbReference type="ARBA" id="ARBA00004123"/>
    </source>
</evidence>
<evidence type="ECO:0000256" key="3">
    <source>
        <dbReference type="ARBA" id="ARBA00022806"/>
    </source>
</evidence>
<dbReference type="AlphaFoldDB" id="A0A9D5D534"/>
<accession>A0A9D5D534</accession>
<dbReference type="InterPro" id="IPR014012">
    <property type="entry name" value="HSA_dom"/>
</dbReference>
<dbReference type="GO" id="GO:0042393">
    <property type="term" value="F:histone binding"/>
    <property type="evidence" value="ECO:0007669"/>
    <property type="project" value="TreeGrafter"/>
</dbReference>
<comment type="subcellular location">
    <subcellularLocation>
        <location evidence="1">Nucleus</location>
    </subcellularLocation>
</comment>
<keyword evidence="4" id="KW-0067">ATP-binding</keyword>
<evidence type="ECO:0000259" key="5">
    <source>
        <dbReference type="PROSITE" id="PS51204"/>
    </source>
</evidence>
<dbReference type="GO" id="GO:0005524">
    <property type="term" value="F:ATP binding"/>
    <property type="evidence" value="ECO:0007669"/>
    <property type="project" value="UniProtKB-KW"/>
</dbReference>
<protein>
    <recommendedName>
        <fullName evidence="5">HSA domain-containing protein</fullName>
    </recommendedName>
</protein>
<keyword evidence="2" id="KW-0547">Nucleotide-binding</keyword>
<keyword evidence="3" id="KW-0378">Hydrolase</keyword>
<dbReference type="GO" id="GO:0003677">
    <property type="term" value="F:DNA binding"/>
    <property type="evidence" value="ECO:0007669"/>
    <property type="project" value="UniProtKB-KW"/>
</dbReference>
<feature type="domain" description="HSA" evidence="5">
    <location>
        <begin position="1"/>
        <end position="53"/>
    </location>
</feature>
<dbReference type="PROSITE" id="PS51204">
    <property type="entry name" value="HSA"/>
    <property type="match status" value="1"/>
</dbReference>
<dbReference type="PANTHER" id="PTHR45685:SF1">
    <property type="entry name" value="HELICASE SRCAP"/>
    <property type="match status" value="1"/>
</dbReference>
<name>A0A9D5D534_9LILI</name>
<evidence type="ECO:0000256" key="2">
    <source>
        <dbReference type="ARBA" id="ARBA00022741"/>
    </source>
</evidence>
<organism evidence="6 7">
    <name type="scientific">Dioscorea zingiberensis</name>
    <dbReference type="NCBI Taxonomy" id="325984"/>
    <lineage>
        <taxon>Eukaryota</taxon>
        <taxon>Viridiplantae</taxon>
        <taxon>Streptophyta</taxon>
        <taxon>Embryophyta</taxon>
        <taxon>Tracheophyta</taxon>
        <taxon>Spermatophyta</taxon>
        <taxon>Magnoliopsida</taxon>
        <taxon>Liliopsida</taxon>
        <taxon>Dioscoreales</taxon>
        <taxon>Dioscoreaceae</taxon>
        <taxon>Dioscorea</taxon>
    </lineage>
</organism>
<dbReference type="InterPro" id="IPR050520">
    <property type="entry name" value="INO80/SWR1_helicase"/>
</dbReference>
<reference evidence="6" key="1">
    <citation type="submission" date="2021-03" db="EMBL/GenBank/DDBJ databases">
        <authorList>
            <person name="Li Z."/>
            <person name="Yang C."/>
        </authorList>
    </citation>
    <scope>NUCLEOTIDE SEQUENCE</scope>
    <source>
        <strain evidence="6">Dzin_1.0</strain>
        <tissue evidence="6">Leaf</tissue>
    </source>
</reference>